<feature type="region of interest" description="Disordered" evidence="2">
    <location>
        <begin position="1092"/>
        <end position="1112"/>
    </location>
</feature>
<feature type="transmembrane region" description="Helical" evidence="3">
    <location>
        <begin position="131"/>
        <end position="153"/>
    </location>
</feature>
<evidence type="ECO:0000313" key="5">
    <source>
        <dbReference type="Proteomes" id="UP000002033"/>
    </source>
</evidence>
<reference evidence="5" key="1">
    <citation type="journal article" date="2011" name="J. Bacteriol.">
        <title>Genome sequences of eight morphologically diverse alphaproteobacteria.</title>
        <authorList>
            <consortium name="US DOE Joint Genome Institute"/>
            <person name="Brown P.J."/>
            <person name="Kysela D.T."/>
            <person name="Buechlein A."/>
            <person name="Hemmerich C."/>
            <person name="Brun Y.V."/>
        </authorList>
    </citation>
    <scope>NUCLEOTIDE SEQUENCE [LARGE SCALE GENOMIC DNA]</scope>
    <source>
        <strain evidence="5">ATCC 51888 / DSM 1869 / NCIB 11706 / TK 0415</strain>
    </source>
</reference>
<dbReference type="RefSeq" id="WP_013216739.1">
    <property type="nucleotide sequence ID" value="NC_014313.1"/>
</dbReference>
<feature type="compositionally biased region" description="Basic and acidic residues" evidence="2">
    <location>
        <begin position="468"/>
        <end position="479"/>
    </location>
</feature>
<feature type="transmembrane region" description="Helical" evidence="3">
    <location>
        <begin position="173"/>
        <end position="192"/>
    </location>
</feature>
<feature type="transmembrane region" description="Helical" evidence="3">
    <location>
        <begin position="212"/>
        <end position="232"/>
    </location>
</feature>
<evidence type="ECO:0000313" key="4">
    <source>
        <dbReference type="EMBL" id="ADJ24580.1"/>
    </source>
</evidence>
<evidence type="ECO:0000256" key="3">
    <source>
        <dbReference type="SAM" id="Phobius"/>
    </source>
</evidence>
<keyword evidence="3" id="KW-1133">Transmembrane helix</keyword>
<organism evidence="4 5">
    <name type="scientific">Hyphomicrobium denitrificans (strain ATCC 51888 / DSM 1869 / NCIMB 11706 / TK 0415)</name>
    <dbReference type="NCBI Taxonomy" id="582899"/>
    <lineage>
        <taxon>Bacteria</taxon>
        <taxon>Pseudomonadati</taxon>
        <taxon>Pseudomonadota</taxon>
        <taxon>Alphaproteobacteria</taxon>
        <taxon>Hyphomicrobiales</taxon>
        <taxon>Hyphomicrobiaceae</taxon>
        <taxon>Hyphomicrobium</taxon>
    </lineage>
</organism>
<feature type="region of interest" description="Disordered" evidence="2">
    <location>
        <begin position="463"/>
        <end position="483"/>
    </location>
</feature>
<name>D8JU32_HYPDA</name>
<feature type="region of interest" description="Disordered" evidence="2">
    <location>
        <begin position="325"/>
        <end position="345"/>
    </location>
</feature>
<keyword evidence="5" id="KW-1185">Reference proteome</keyword>
<keyword evidence="1" id="KW-0175">Coiled coil</keyword>
<dbReference type="HOGENOM" id="CLU_281713_0_0_5"/>
<feature type="coiled-coil region" evidence="1">
    <location>
        <begin position="413"/>
        <end position="461"/>
    </location>
</feature>
<sequence>MDVKHLIDLISENARPIGTAIFLTAAIALLLRTRVARRLRDTIEETVFTNWRLALLGTTGIVLSAAAGWRTWEGMYNFTGEPLLSGMVTFGIQGIMLIVAWLIGESFATGMNTRARKADSSSLVSASVQPWLGSAIGLLLFITGFVLFLQWTGQTDVKQANVEGLGWANAGDKFLMIGAGLLMVALFALYAANDLVRPYLQVARVIIRNSMLWLMFLACMATSVFFSFDSFFTSIFPQSERVRAAELRAQNQVSGIVTDIEHALASRTNSLAADVFTTDAWKAYDQELGAITEAAAQSQGAIERYVNAQIEARSRAVKEQQERISSAEAGQAGLAGRKTSLTDEKSRLAAERPELAADYATKKSEFDLKTKDVDAKRVEALAEDKGVEGTLKAGRGPIYRQRMAELAMAQGAAQIAGERMKDAQKRLNTVETRLAAIDAELATLDGDLAKYKGEADTAKQRIALSDTSAKDDSGPKIDPSKIMPTFDRARSEFRADPNTARLATVQRFCNDIYGALAATPETKPLLNGIDCDPKTVSDAASGLFALQSGTKVFQETCVGGEHLVENKSTDDLYAFARRCLSDSALPSEDTAALRSKINQIELSRDDKAHRFVVTLNAFQDGNRLAYLALAIAIGLDGLIFMSGLFGANAVRSPLSDIPSYKSRSGSQLEATINAALGAHPYETAWLTLTSFRPITNQDGFSALADLSAMERSQADRVRMVLTAGADIGAVETVSHNPERYRVRSELREYLSSVVDKQFKTDASAKDRARLDQLVSAALAPHPREHSEIVLNTLEPIRETEGFTSMVTLTEIANEYDSRVVRRVMNAGSAVKAVAPDLKIDDRYYIRPTLYETLLTIRATAPDSPQYRLERARAEGFRDQPAIEGGELHALQPELQFEPRPREIEKPRPALPRISPLSDEERARLVTHYREALLDAIHLSSDVVDKRLSLPQSRDAILEAWKMLNSQSKKNESLGILLRAFQDEQDRVLSEVYSRLRRETDGDERKLSLLDGIDGRVRDDLLLYMLFPEMGLVRYLIEELEAAAQPDDGLVHGEQQLKDQLRSVHEALDTLNLDNPQSWDEIRKRLAVRSGPDLRNFFNRSNDRDEPSDNDDV</sequence>
<keyword evidence="3" id="KW-0472">Membrane</keyword>
<feature type="transmembrane region" description="Helical" evidence="3">
    <location>
        <begin position="84"/>
        <end position="110"/>
    </location>
</feature>
<dbReference type="AlphaFoldDB" id="D8JU32"/>
<feature type="transmembrane region" description="Helical" evidence="3">
    <location>
        <begin position="14"/>
        <end position="32"/>
    </location>
</feature>
<dbReference type="eggNOG" id="COG3206">
    <property type="taxonomic scope" value="Bacteria"/>
</dbReference>
<accession>D8JU32</accession>
<gene>
    <name evidence="4" type="ordered locus">Hden_2784</name>
</gene>
<keyword evidence="3" id="KW-0812">Transmembrane</keyword>
<evidence type="ECO:0000256" key="1">
    <source>
        <dbReference type="SAM" id="Coils"/>
    </source>
</evidence>
<dbReference type="OrthoDB" id="7927289at2"/>
<feature type="transmembrane region" description="Helical" evidence="3">
    <location>
        <begin position="53"/>
        <end position="72"/>
    </location>
</feature>
<dbReference type="EMBL" id="CP002083">
    <property type="protein sequence ID" value="ADJ24580.1"/>
    <property type="molecule type" value="Genomic_DNA"/>
</dbReference>
<evidence type="ECO:0000256" key="2">
    <source>
        <dbReference type="SAM" id="MobiDB-lite"/>
    </source>
</evidence>
<proteinExistence type="predicted"/>
<protein>
    <submittedName>
        <fullName evidence="4">Uncharacterized protein</fullName>
    </submittedName>
</protein>
<dbReference type="KEGG" id="hdn:Hden_2784"/>
<dbReference type="Proteomes" id="UP000002033">
    <property type="component" value="Chromosome"/>
</dbReference>